<dbReference type="InterPro" id="IPR029043">
    <property type="entry name" value="GcvT/YgfZ_C"/>
</dbReference>
<accession>A0A8J6MW27</accession>
<evidence type="ECO:0000313" key="7">
    <source>
        <dbReference type="Proteomes" id="UP000650524"/>
    </source>
</evidence>
<dbReference type="InterPro" id="IPR015424">
    <property type="entry name" value="PyrdxlP-dep_Trfase"/>
</dbReference>
<dbReference type="PANTHER" id="PTHR43757:SF2">
    <property type="entry name" value="AMINOMETHYLTRANSFERASE, MITOCHONDRIAL"/>
    <property type="match status" value="1"/>
</dbReference>
<evidence type="ECO:0000259" key="5">
    <source>
        <dbReference type="Pfam" id="PF01571"/>
    </source>
</evidence>
<dbReference type="GO" id="GO:0008483">
    <property type="term" value="F:transaminase activity"/>
    <property type="evidence" value="ECO:0007669"/>
    <property type="project" value="UniProtKB-KW"/>
</dbReference>
<dbReference type="EMBL" id="JACNJD010000142">
    <property type="protein sequence ID" value="MBC8176522.1"/>
    <property type="molecule type" value="Genomic_DNA"/>
</dbReference>
<gene>
    <name evidence="6" type="primary">gcvT</name>
    <name evidence="6" type="ORF">H8E19_03880</name>
</gene>
<comment type="caution">
    <text evidence="6">The sequence shown here is derived from an EMBL/GenBank/DDBJ whole genome shotgun (WGS) entry which is preliminary data.</text>
</comment>
<dbReference type="NCBIfam" id="NF001567">
    <property type="entry name" value="PRK00389.1"/>
    <property type="match status" value="1"/>
</dbReference>
<dbReference type="PANTHER" id="PTHR43757">
    <property type="entry name" value="AMINOMETHYLTRANSFERASE"/>
    <property type="match status" value="1"/>
</dbReference>
<dbReference type="SUPFAM" id="SSF101790">
    <property type="entry name" value="Aminomethyltransferase beta-barrel domain"/>
    <property type="match status" value="1"/>
</dbReference>
<keyword evidence="3 6" id="KW-0808">Transferase</keyword>
<dbReference type="InterPro" id="IPR015422">
    <property type="entry name" value="PyrdxlP-dep_Trfase_small"/>
</dbReference>
<dbReference type="GO" id="GO:0004047">
    <property type="term" value="F:aminomethyltransferase activity"/>
    <property type="evidence" value="ECO:0007669"/>
    <property type="project" value="UniProtKB-EC"/>
</dbReference>
<dbReference type="GO" id="GO:0005829">
    <property type="term" value="C:cytosol"/>
    <property type="evidence" value="ECO:0007669"/>
    <property type="project" value="TreeGrafter"/>
</dbReference>
<dbReference type="InterPro" id="IPR006222">
    <property type="entry name" value="GCVT_N"/>
</dbReference>
<reference evidence="6 7" key="1">
    <citation type="submission" date="2020-08" db="EMBL/GenBank/DDBJ databases">
        <title>Bridging the membrane lipid divide: bacteria of the FCB group superphylum have the potential to synthesize archaeal ether lipids.</title>
        <authorList>
            <person name="Villanueva L."/>
            <person name="Von Meijenfeldt F.A.B."/>
            <person name="Westbye A.B."/>
            <person name="Yadav S."/>
            <person name="Hopmans E.C."/>
            <person name="Dutilh B.E."/>
            <person name="Sinninghe Damste J.S."/>
        </authorList>
    </citation>
    <scope>NUCLEOTIDE SEQUENCE [LARGE SCALE GENOMIC DNA]</scope>
    <source>
        <strain evidence="6">NIOZ-UU27</strain>
    </source>
</reference>
<dbReference type="FunFam" id="3.30.70.1400:FF:000001">
    <property type="entry name" value="Aminomethyltransferase"/>
    <property type="match status" value="1"/>
</dbReference>
<dbReference type="GO" id="GO:0005960">
    <property type="term" value="C:glycine cleavage complex"/>
    <property type="evidence" value="ECO:0007669"/>
    <property type="project" value="InterPro"/>
</dbReference>
<evidence type="ECO:0000313" key="6">
    <source>
        <dbReference type="EMBL" id="MBC8176522.1"/>
    </source>
</evidence>
<dbReference type="Gene3D" id="3.40.640.10">
    <property type="entry name" value="Type I PLP-dependent aspartate aminotransferase-like (Major domain)"/>
    <property type="match status" value="1"/>
</dbReference>
<dbReference type="EC" id="2.1.2.10" evidence="6"/>
<dbReference type="Pfam" id="PF01571">
    <property type="entry name" value="GCV_T"/>
    <property type="match status" value="1"/>
</dbReference>
<dbReference type="InterPro" id="IPR027266">
    <property type="entry name" value="TrmE/GcvT-like"/>
</dbReference>
<dbReference type="InterPro" id="IPR015421">
    <property type="entry name" value="PyrdxlP-dep_Trfase_major"/>
</dbReference>
<dbReference type="Pfam" id="PF00464">
    <property type="entry name" value="SHMT"/>
    <property type="match status" value="1"/>
</dbReference>
<protein>
    <submittedName>
        <fullName evidence="6">Glycine cleavage system aminomethyltransferase GcvT</fullName>
        <ecNumber evidence="6">2.1.2.10</ecNumber>
    </submittedName>
</protein>
<proteinExistence type="inferred from homology"/>
<feature type="domain" description="GCVT N-terminal" evidence="5">
    <location>
        <begin position="9"/>
        <end position="251"/>
    </location>
</feature>
<comment type="similarity">
    <text evidence="1">Belongs to the GcvT family.</text>
</comment>
<dbReference type="Proteomes" id="UP000650524">
    <property type="component" value="Unassembled WGS sequence"/>
</dbReference>
<evidence type="ECO:0000259" key="4">
    <source>
        <dbReference type="Pfam" id="PF00464"/>
    </source>
</evidence>
<dbReference type="InterPro" id="IPR006223">
    <property type="entry name" value="GcvT"/>
</dbReference>
<name>A0A8J6MW27_9DELT</name>
<evidence type="ECO:0000256" key="2">
    <source>
        <dbReference type="ARBA" id="ARBA00022576"/>
    </source>
</evidence>
<feature type="domain" description="Serine hydroxymethyltransferase-like" evidence="4">
    <location>
        <begin position="435"/>
        <end position="838"/>
    </location>
</feature>
<dbReference type="SUPFAM" id="SSF53383">
    <property type="entry name" value="PLP-dependent transferases"/>
    <property type="match status" value="1"/>
</dbReference>
<sequence length="883" mass="99167">MNQLQRTLFYDRHVAAGAKMVEFGGWEMPVMYPAGIIREHLSTRKGAGLFDVSHMGRFIVRGKGALKFLQHTLTNNAAALDIRTTGAQYTLIPNETGGAVDDAYLYRFKEDEYLLVVNAANRDKDWKHLQTFLPETNEIELLDRTREISMLSLQGPRSRQILQRVITTGELPEPKRNSVATVSISGADVMIARTGYTGEPLCFELFIGQDNALMLWDRLIEEGASPVGLGARDTLRLEAGLPLYGHELGVDSDGNEIPILACQVAKSAVSFSPLKGEFLGRAPLLRQFEALKGIISRDYSLMADLPRMIRPIAIVERGIARAGSKIFKGERHVGYVTSGTMVPMWSVEGEGLESVQTDQQELRSICLGYIDSDIVEDERLGIEIRGKAVEAVVVPFHMRSDAPPYARSILFDHETLSEKLPAGDTTDKIRHLLKKTVENTIWRQQECINLIPSEMTLSPMARLLSVMDPAFRYAEHKQSEAFYDAGIFYYQGTDFIAEVEHLLEDEMRKYLGCPEVETRLISGQMANMALFSAMIDYLNRVDRKCEPRRIRQAMCNHIGKGGHLSAQPMGALRDFIAHDPHTERPAVVNFPVLPGNPYKIDVPATLQLIDEFRPELIIFGKSMVLHKEPVAEIRQFLDTQRIDAVVMYDMAHVLGLIGPHFQQPFDEGADLVTGSTHKTYFGTQRGIVGCSYLKDEERYDLWEALVRRTFPGSVSNHHLGTLLGLLAAAYEMNHFKDRYQPKVIANAKAFARALRERGMDVAGDPSIDYTETHQVVVKVGYGLGPEIASRLEASNIICNYQAIPSEEGFTAAGALRLGVSEMTRFGMEEDDFRELAGLVHDVVKKEINVQTRVKAFRQRFRELHFCFKRDEFSDLLQTLHGLL</sequence>
<dbReference type="Gene3D" id="3.30.1360.120">
    <property type="entry name" value="Probable tRNA modification gtpase trme, domain 1"/>
    <property type="match status" value="1"/>
</dbReference>
<dbReference type="Gene3D" id="3.90.1150.10">
    <property type="entry name" value="Aspartate Aminotransferase, domain 1"/>
    <property type="match status" value="1"/>
</dbReference>
<dbReference type="InterPro" id="IPR028896">
    <property type="entry name" value="GcvT/YgfZ/DmdA"/>
</dbReference>
<dbReference type="SUPFAM" id="SSF103025">
    <property type="entry name" value="Folate-binding domain"/>
    <property type="match status" value="1"/>
</dbReference>
<dbReference type="AlphaFoldDB" id="A0A8J6MW27"/>
<dbReference type="NCBIfam" id="TIGR00528">
    <property type="entry name" value="gcvT"/>
    <property type="match status" value="1"/>
</dbReference>
<evidence type="ECO:0000256" key="1">
    <source>
        <dbReference type="ARBA" id="ARBA00008609"/>
    </source>
</evidence>
<evidence type="ECO:0000256" key="3">
    <source>
        <dbReference type="ARBA" id="ARBA00022679"/>
    </source>
</evidence>
<keyword evidence="2" id="KW-0032">Aminotransferase</keyword>
<dbReference type="InterPro" id="IPR039429">
    <property type="entry name" value="SHMT-like_dom"/>
</dbReference>
<dbReference type="GO" id="GO:0006546">
    <property type="term" value="P:glycine catabolic process"/>
    <property type="evidence" value="ECO:0007669"/>
    <property type="project" value="InterPro"/>
</dbReference>
<organism evidence="6 7">
    <name type="scientific">Candidatus Desulfacyla euxinica</name>
    <dbReference type="NCBI Taxonomy" id="2841693"/>
    <lineage>
        <taxon>Bacteria</taxon>
        <taxon>Deltaproteobacteria</taxon>
        <taxon>Candidatus Desulfacyla</taxon>
    </lineage>
</organism>